<keyword evidence="12" id="KW-0326">Glycosidase</keyword>
<sequence>MFPVVRHKDWFLGFSWAGGIKFEPLGRNQESVSEAINSYYALAVYGTVLANTGDEMGVQLRQLGRLLMAMEVHAGDMYWHVRPGGQLYPNFAHATVGIMWEHVCLHQTWFGGKGWAVEGIQMLPVVPALEEFLEQEWVMQHFLAYKDSCDSDPSCKKLGWSWLVCMQQAVVNVSDAFDCLRRLDDETFSIRNAAAGGNSLTNSLAWLATRPGAHDLDVMPWQRIAKREVVTTPKPVLPQFDPAAPLKKFGRHGVRMNNLCLAGMSVQCDPNIPNSYCMGDECCPDGSLCPSASYYSSKICEHPKKVACRGTDGPNPDEAEEKKTKDGHQGHCRPGSAVRCPDSEDFCQDSQCCPDGSLCPSAPLSGAKCQKPKVHDCTGLHPASPKLVKLPDVCKVGELVPCPNSDLHCSATLCCPDGSPCPSAPTSAVCWKKEKAMDCTMQDAMAPPPQQHKEPEFEEFGPWSSKKGKIEEEEDVKPGDVGEPTEAKAAPVDEVSAPDGDDGAQDDGEEPTIQEPAEEDEGEEPPVHEPTEEADDTSCDEDNKCLPGSSVKCPDGKSVCAGISCCPDGSLCPSAPLLAPGTSGCSRPKKRDCTCPGLSQLLVHRLDAAALNCVQCLSATCISAMASTAQYAGQKSFFGDNTPLPIESGYAIVLGFGAFFSVLTTVLVYLDKYANGTEHTSEFFNTAGRSVKTGLTASVIVSQWTWAATLLQSSNVAWQYGVSGPFWYASGATIQVLLFGILAIEVKRRARTAHTVCEMVLARWGKAAHLTFLFFALLANVIVTSMLLLGGAATVNALTGVDTNLASFLIPWGVILYTAAGGLKATFMASYLHTAIIFLVLVVCVYTVYVKNFSSDMIYAGLQQVSGYSTAQCEQIFKQGTQTFFEQGKYACGPVEENEGGSYLTMLSGGGTKFGIINIVGNFGTVFVDQSYWQSAIAAKPTSAHKGYLLGGLVWFTIPFALATSLGLCAVALQLPISSSEAGSGLVPPAVATHLFGSFGSVMMAVMLFMAITSTGSAEGIAVSSLVTYDIYKTYINPQCTGKQALMISKVVVVVFGLLMGGLGVGLNYMGLNLGWVYQFMGNAIGSAVVPLWNLLMWKKANATGAIVAAWGGMILALSTWLIVCQIEFGAITIDNLGTLNPNLAGNIVALASSALIHAAFSLANPQNYDFESMGKIEMLEQDMSGLDKEDYTSEFLDAAKWWIQKWGWGFTVVMVLIWPLLSLPAGVFTTDYFAFWVFISIAWSFVATFVIIVLPIQESWDAIMGVLNFILGKKAPTKATSDTAPEKQQF</sequence>
<feature type="transmembrane region" description="Helical" evidence="16">
    <location>
        <begin position="726"/>
        <end position="746"/>
    </location>
</feature>
<evidence type="ECO:0000256" key="8">
    <source>
        <dbReference type="ARBA" id="ARBA00022801"/>
    </source>
</evidence>
<dbReference type="CDD" id="cd11476">
    <property type="entry name" value="SLC5sbd_DUR3"/>
    <property type="match status" value="1"/>
</dbReference>
<feature type="transmembrane region" description="Helical" evidence="16">
    <location>
        <begin position="1234"/>
        <end position="1255"/>
    </location>
</feature>
<keyword evidence="8" id="KW-0378">Hydrolase</keyword>
<evidence type="ECO:0000256" key="3">
    <source>
        <dbReference type="ARBA" id="ARBA00006434"/>
    </source>
</evidence>
<gene>
    <name evidence="18" type="primary">DUR3</name>
    <name evidence="18" type="ORF">SPIL2461_LOCUS8562</name>
</gene>
<reference evidence="18" key="1">
    <citation type="submission" date="2021-02" db="EMBL/GenBank/DDBJ databases">
        <authorList>
            <person name="Dougan E. K."/>
            <person name="Rhodes N."/>
            <person name="Thang M."/>
            <person name="Chan C."/>
        </authorList>
    </citation>
    <scope>NUCLEOTIDE SEQUENCE</scope>
</reference>
<dbReference type="EMBL" id="CAJNIZ010014180">
    <property type="protein sequence ID" value="CAE7358872.1"/>
    <property type="molecule type" value="Genomic_DNA"/>
</dbReference>
<name>A0A812PMI5_SYMPI</name>
<dbReference type="GO" id="GO:0042973">
    <property type="term" value="F:glucan endo-1,3-beta-D-glucosidase activity"/>
    <property type="evidence" value="ECO:0007669"/>
    <property type="project" value="UniProtKB-EC"/>
</dbReference>
<evidence type="ECO:0000256" key="12">
    <source>
        <dbReference type="ARBA" id="ARBA00023295"/>
    </source>
</evidence>
<evidence type="ECO:0000256" key="6">
    <source>
        <dbReference type="ARBA" id="ARBA00022448"/>
    </source>
</evidence>
<dbReference type="PANTHER" id="PTHR46154">
    <property type="match status" value="1"/>
</dbReference>
<keyword evidence="6" id="KW-0813">Transport</keyword>
<dbReference type="GO" id="GO:0071555">
    <property type="term" value="P:cell wall organization"/>
    <property type="evidence" value="ECO:0007669"/>
    <property type="project" value="UniProtKB-KW"/>
</dbReference>
<dbReference type="PROSITE" id="PS52008">
    <property type="entry name" value="GH81"/>
    <property type="match status" value="1"/>
</dbReference>
<feature type="transmembrane region" description="Helical" evidence="16">
    <location>
        <begin position="805"/>
        <end position="823"/>
    </location>
</feature>
<dbReference type="EC" id="3.2.1.39" evidence="5"/>
<evidence type="ECO:0000256" key="5">
    <source>
        <dbReference type="ARBA" id="ARBA00012780"/>
    </source>
</evidence>
<evidence type="ECO:0000256" key="7">
    <source>
        <dbReference type="ARBA" id="ARBA00022692"/>
    </source>
</evidence>
<feature type="transmembrane region" description="Helical" evidence="16">
    <location>
        <begin position="1076"/>
        <end position="1096"/>
    </location>
</feature>
<evidence type="ECO:0000256" key="2">
    <source>
        <dbReference type="ARBA" id="ARBA00004141"/>
    </source>
</evidence>
<dbReference type="Proteomes" id="UP000649617">
    <property type="component" value="Unassembled WGS sequence"/>
</dbReference>
<evidence type="ECO:0000256" key="10">
    <source>
        <dbReference type="ARBA" id="ARBA00023136"/>
    </source>
</evidence>
<feature type="transmembrane region" description="Helical" evidence="16">
    <location>
        <begin position="1051"/>
        <end position="1070"/>
    </location>
</feature>
<feature type="transmembrane region" description="Helical" evidence="16">
    <location>
        <begin position="1103"/>
        <end position="1124"/>
    </location>
</feature>
<evidence type="ECO:0000313" key="18">
    <source>
        <dbReference type="EMBL" id="CAE7358872.1"/>
    </source>
</evidence>
<feature type="domain" description="Glycosyl hydrolase family 81 C-terminal" evidence="17">
    <location>
        <begin position="1"/>
        <end position="201"/>
    </location>
</feature>
<dbReference type="GO" id="GO:0015204">
    <property type="term" value="F:urea transmembrane transporter activity"/>
    <property type="evidence" value="ECO:0007669"/>
    <property type="project" value="InterPro"/>
</dbReference>
<dbReference type="InterPro" id="IPR040720">
    <property type="entry name" value="GH81_C"/>
</dbReference>
<feature type="transmembrane region" description="Helical" evidence="16">
    <location>
        <begin position="691"/>
        <end position="711"/>
    </location>
</feature>
<comment type="caution">
    <text evidence="18">The sequence shown here is derived from an EMBL/GenBank/DDBJ whole genome shotgun (WGS) entry which is preliminary data.</text>
</comment>
<protein>
    <recommendedName>
        <fullName evidence="5">glucan endo-1,3-beta-D-glucosidase</fullName>
        <ecNumber evidence="5">3.2.1.39</ecNumber>
    </recommendedName>
</protein>
<feature type="compositionally biased region" description="Basic and acidic residues" evidence="15">
    <location>
        <begin position="320"/>
        <end position="329"/>
    </location>
</feature>
<proteinExistence type="inferred from homology"/>
<dbReference type="PROSITE" id="PS50283">
    <property type="entry name" value="NA_SOLUT_SYMP_3"/>
    <property type="match status" value="1"/>
</dbReference>
<evidence type="ECO:0000256" key="16">
    <source>
        <dbReference type="SAM" id="Phobius"/>
    </source>
</evidence>
<feature type="transmembrane region" description="Helical" evidence="16">
    <location>
        <begin position="767"/>
        <end position="793"/>
    </location>
</feature>
<keyword evidence="10 16" id="KW-0472">Membrane</keyword>
<evidence type="ECO:0000256" key="11">
    <source>
        <dbReference type="ARBA" id="ARBA00023277"/>
    </source>
</evidence>
<dbReference type="PANTHER" id="PTHR46154:SF4">
    <property type="entry name" value="UREA ACTIVE TRANSPORTER"/>
    <property type="match status" value="1"/>
</dbReference>
<feature type="transmembrane region" description="Helical" evidence="16">
    <location>
        <begin position="903"/>
        <end position="928"/>
    </location>
</feature>
<keyword evidence="9 16" id="KW-1133">Transmembrane helix</keyword>
<feature type="transmembrane region" description="Helical" evidence="16">
    <location>
        <begin position="1207"/>
        <end position="1228"/>
    </location>
</feature>
<dbReference type="InterPro" id="IPR031155">
    <property type="entry name" value="DUR"/>
</dbReference>
<comment type="catalytic activity">
    <reaction evidence="1">
        <text>Hydrolysis of (1-&gt;3)-beta-D-glucosidic linkages in (1-&gt;3)-beta-D-glucans.</text>
        <dbReference type="EC" id="3.2.1.39"/>
    </reaction>
</comment>
<evidence type="ECO:0000256" key="1">
    <source>
        <dbReference type="ARBA" id="ARBA00000382"/>
    </source>
</evidence>
<evidence type="ECO:0000256" key="13">
    <source>
        <dbReference type="ARBA" id="ARBA00023316"/>
    </source>
</evidence>
<comment type="subcellular location">
    <subcellularLocation>
        <location evidence="2">Membrane</location>
        <topology evidence="2">Multi-pass membrane protein</topology>
    </subcellularLocation>
</comment>
<feature type="compositionally biased region" description="Acidic residues" evidence="15">
    <location>
        <begin position="499"/>
        <end position="524"/>
    </location>
</feature>
<keyword evidence="19" id="KW-1185">Reference proteome</keyword>
<feature type="transmembrane region" description="Helical" evidence="16">
    <location>
        <begin position="650"/>
        <end position="670"/>
    </location>
</feature>
<evidence type="ECO:0000256" key="9">
    <source>
        <dbReference type="ARBA" id="ARBA00022989"/>
    </source>
</evidence>
<evidence type="ECO:0000256" key="4">
    <source>
        <dbReference type="ARBA" id="ARBA00010730"/>
    </source>
</evidence>
<feature type="transmembrane region" description="Helical" evidence="16">
    <location>
        <begin position="830"/>
        <end position="849"/>
    </location>
</feature>
<dbReference type="Pfam" id="PF00474">
    <property type="entry name" value="SSF"/>
    <property type="match status" value="1"/>
</dbReference>
<dbReference type="InterPro" id="IPR005200">
    <property type="entry name" value="Endo-beta-glucanase"/>
</dbReference>
<evidence type="ECO:0000259" key="17">
    <source>
        <dbReference type="Pfam" id="PF17652"/>
    </source>
</evidence>
<comment type="similarity">
    <text evidence="4">Belongs to the glycosyl hydrolase 81 family.</text>
</comment>
<dbReference type="GO" id="GO:0052861">
    <property type="term" value="F:endo-1,3(4)-beta-glucanase activity"/>
    <property type="evidence" value="ECO:0007669"/>
    <property type="project" value="InterPro"/>
</dbReference>
<organism evidence="18 19">
    <name type="scientific">Symbiodinium pilosum</name>
    <name type="common">Dinoflagellate</name>
    <dbReference type="NCBI Taxonomy" id="2952"/>
    <lineage>
        <taxon>Eukaryota</taxon>
        <taxon>Sar</taxon>
        <taxon>Alveolata</taxon>
        <taxon>Dinophyceae</taxon>
        <taxon>Suessiales</taxon>
        <taxon>Symbiodiniaceae</taxon>
        <taxon>Symbiodinium</taxon>
    </lineage>
</organism>
<keyword evidence="11" id="KW-0119">Carbohydrate metabolism</keyword>
<keyword evidence="14" id="KW-0624">Polysaccharide degradation</keyword>
<dbReference type="GO" id="GO:0005886">
    <property type="term" value="C:plasma membrane"/>
    <property type="evidence" value="ECO:0007669"/>
    <property type="project" value="TreeGrafter"/>
</dbReference>
<feature type="transmembrane region" description="Helical" evidence="16">
    <location>
        <begin position="993"/>
        <end position="1012"/>
    </location>
</feature>
<evidence type="ECO:0000313" key="19">
    <source>
        <dbReference type="Proteomes" id="UP000649617"/>
    </source>
</evidence>
<evidence type="ECO:0000256" key="14">
    <source>
        <dbReference type="ARBA" id="ARBA00023326"/>
    </source>
</evidence>
<accession>A0A812PMI5</accession>
<dbReference type="OrthoDB" id="420039at2759"/>
<feature type="transmembrane region" description="Helical" evidence="16">
    <location>
        <begin position="948"/>
        <end position="973"/>
    </location>
</feature>
<dbReference type="Pfam" id="PF17652">
    <property type="entry name" value="Glyco_hydro81C"/>
    <property type="match status" value="1"/>
</dbReference>
<dbReference type="InterPro" id="IPR038377">
    <property type="entry name" value="Na/Glc_symporter_sf"/>
</dbReference>
<dbReference type="InterPro" id="IPR001734">
    <property type="entry name" value="Na/solute_symporter"/>
</dbReference>
<dbReference type="Gene3D" id="1.20.1730.10">
    <property type="entry name" value="Sodium/glucose cotransporter"/>
    <property type="match status" value="1"/>
</dbReference>
<feature type="region of interest" description="Disordered" evidence="15">
    <location>
        <begin position="443"/>
        <end position="541"/>
    </location>
</feature>
<dbReference type="GO" id="GO:0000272">
    <property type="term" value="P:polysaccharide catabolic process"/>
    <property type="evidence" value="ECO:0007669"/>
    <property type="project" value="UniProtKB-KW"/>
</dbReference>
<keyword evidence="7 16" id="KW-0812">Transmembrane</keyword>
<feature type="transmembrane region" description="Helical" evidence="16">
    <location>
        <begin position="1144"/>
        <end position="1164"/>
    </location>
</feature>
<keyword evidence="13" id="KW-0961">Cell wall biogenesis/degradation</keyword>
<evidence type="ECO:0000256" key="15">
    <source>
        <dbReference type="SAM" id="MobiDB-lite"/>
    </source>
</evidence>
<feature type="region of interest" description="Disordered" evidence="15">
    <location>
        <begin position="307"/>
        <end position="334"/>
    </location>
</feature>
<comment type="similarity">
    <text evidence="3">Belongs to the sodium:solute symporter (SSF) (TC 2.A.21) family.</text>
</comment>